<dbReference type="EMBL" id="QZCW01000002">
    <property type="protein sequence ID" value="MCW5321971.1"/>
    <property type="molecule type" value="Genomic_DNA"/>
</dbReference>
<dbReference type="Proteomes" id="UP001208935">
    <property type="component" value="Unassembled WGS sequence"/>
</dbReference>
<reference evidence="2" key="1">
    <citation type="submission" date="2023-07" db="EMBL/GenBank/DDBJ databases">
        <title>Verminephrobacter genomes.</title>
        <authorList>
            <person name="Lund M.B."/>
        </authorList>
    </citation>
    <scope>NUCLEOTIDE SEQUENCE [LARGE SCALE GENOMIC DNA]</scope>
    <source>
        <strain evidence="2">AtM5-05</strain>
    </source>
</reference>
<protein>
    <submittedName>
        <fullName evidence="1">Restriction endonuclease</fullName>
    </submittedName>
</protein>
<evidence type="ECO:0000313" key="1">
    <source>
        <dbReference type="EMBL" id="MCW5321971.1"/>
    </source>
</evidence>
<sequence>MALDLANYREQARDAIKAFWGNREAAARKQEETGNIDRGARGAVTAGNNLNGFLALMQSLVRANGLHDAQIHIDKGLVVLPGYFRPTKQWDVVVMRGNCLVAALEFKSQVGSYGNNYNNRTEEAIGVAHCLWTAWREGALGDQPRPFLGWLMVVGDEDESRRPIRTAQPHFNVFPEWRDASYIQRYDQLCRRLVKEGLYAAAALLATPLNSAETGAYAEFSPLSGLEYFVTTFAAHIAAEASRPPPPEVTPLVQTHT</sequence>
<keyword evidence="1" id="KW-0255">Endonuclease</keyword>
<keyword evidence="1" id="KW-0378">Hydrolase</keyword>
<accession>A0ABT3KUR6</accession>
<organism evidence="1 2">
    <name type="scientific">Verminephrobacter aporrectodeae subsp. tuberculatae</name>
    <dbReference type="NCBI Taxonomy" id="1110392"/>
    <lineage>
        <taxon>Bacteria</taxon>
        <taxon>Pseudomonadati</taxon>
        <taxon>Pseudomonadota</taxon>
        <taxon>Betaproteobacteria</taxon>
        <taxon>Burkholderiales</taxon>
        <taxon>Comamonadaceae</taxon>
        <taxon>Verminephrobacter</taxon>
    </lineage>
</organism>
<gene>
    <name evidence="1" type="ORF">D5039_12685</name>
</gene>
<comment type="caution">
    <text evidence="1">The sequence shown here is derived from an EMBL/GenBank/DDBJ whole genome shotgun (WGS) entry which is preliminary data.</text>
</comment>
<keyword evidence="1" id="KW-0540">Nuclease</keyword>
<name>A0ABT3KUR6_9BURK</name>
<dbReference type="Pfam" id="PF04555">
    <property type="entry name" value="XhoI"/>
    <property type="match status" value="1"/>
</dbReference>
<dbReference type="RefSeq" id="WP_265282427.1">
    <property type="nucleotide sequence ID" value="NZ_QZCW01000002.1"/>
</dbReference>
<keyword evidence="2" id="KW-1185">Reference proteome</keyword>
<evidence type="ECO:0000313" key="2">
    <source>
        <dbReference type="Proteomes" id="UP001208935"/>
    </source>
</evidence>
<dbReference type="GO" id="GO:0004519">
    <property type="term" value="F:endonuclease activity"/>
    <property type="evidence" value="ECO:0007669"/>
    <property type="project" value="UniProtKB-KW"/>
</dbReference>
<dbReference type="InterPro" id="IPR007636">
    <property type="entry name" value="Restrct_endonuc_II_XhoI"/>
</dbReference>
<proteinExistence type="predicted"/>